<dbReference type="InterPro" id="IPR029016">
    <property type="entry name" value="GAF-like_dom_sf"/>
</dbReference>
<dbReference type="PATRIC" id="fig|883066.3.peg.1419"/>
<dbReference type="SUPFAM" id="SSF55781">
    <property type="entry name" value="GAF domain-like"/>
    <property type="match status" value="1"/>
</dbReference>
<keyword evidence="3" id="KW-0804">Transcription</keyword>
<evidence type="ECO:0000256" key="1">
    <source>
        <dbReference type="ARBA" id="ARBA00023015"/>
    </source>
</evidence>
<feature type="domain" description="IclR-ED" evidence="5">
    <location>
        <begin position="89"/>
        <end position="270"/>
    </location>
</feature>
<dbReference type="Pfam" id="PF01614">
    <property type="entry name" value="IclR_C"/>
    <property type="match status" value="1"/>
</dbReference>
<dbReference type="Pfam" id="PF09339">
    <property type="entry name" value="HTH_IclR"/>
    <property type="match status" value="1"/>
</dbReference>
<dbReference type="InterPro" id="IPR011991">
    <property type="entry name" value="ArsR-like_HTH"/>
</dbReference>
<organism evidence="6 7">
    <name type="scientific">Actinobaculum massiliense ACS-171-V-Col2</name>
    <dbReference type="NCBI Taxonomy" id="883066"/>
    <lineage>
        <taxon>Bacteria</taxon>
        <taxon>Bacillati</taxon>
        <taxon>Actinomycetota</taxon>
        <taxon>Actinomycetes</taxon>
        <taxon>Actinomycetales</taxon>
        <taxon>Actinomycetaceae</taxon>
        <taxon>Actinobaculum</taxon>
    </lineage>
</organism>
<protein>
    <recommendedName>
        <fullName evidence="8">HTH iclR-type domain-containing protein</fullName>
    </recommendedName>
</protein>
<dbReference type="PANTHER" id="PTHR30136">
    <property type="entry name" value="HELIX-TURN-HELIX TRANSCRIPTIONAL REGULATOR, ICLR FAMILY"/>
    <property type="match status" value="1"/>
</dbReference>
<dbReference type="PROSITE" id="PS51078">
    <property type="entry name" value="ICLR_ED"/>
    <property type="match status" value="1"/>
</dbReference>
<comment type="caution">
    <text evidence="6">The sequence shown here is derived from an EMBL/GenBank/DDBJ whole genome shotgun (WGS) entry which is preliminary data.</text>
</comment>
<dbReference type="SMART" id="SM00346">
    <property type="entry name" value="HTH_ICLR"/>
    <property type="match status" value="1"/>
</dbReference>
<dbReference type="InterPro" id="IPR005471">
    <property type="entry name" value="Tscrpt_reg_IclR_N"/>
</dbReference>
<evidence type="ECO:0000313" key="6">
    <source>
        <dbReference type="EMBL" id="EKU94903.1"/>
    </source>
</evidence>
<dbReference type="EMBL" id="AGWL01000007">
    <property type="protein sequence ID" value="EKU94903.1"/>
    <property type="molecule type" value="Genomic_DNA"/>
</dbReference>
<keyword evidence="2" id="KW-0238">DNA-binding</keyword>
<sequence>MVLNGGNSPGGMSSQSIFSADRLGESPKGAERVLALLILLANEPAGSTLDQLAKLVNAPRSTVHRSLASLVKAGLATSPRYGKYELSDEFLRLAFTYAEARPINRLVEPILEDLVARFGETAHYAILEGTQVIYRAKADPRGRSVKLTSVIGGANPAHCTAVGKLLLARKAETLADLKAIVGQRTFEARTEHTITSVSALWDELQEIKRLGYALDREENEPGINCIAVPLAIRGIDRTPGAISISALAFRTPLETLIQNVDSIREIISSH</sequence>
<dbReference type="CDD" id="cd00090">
    <property type="entry name" value="HTH_ARSR"/>
    <property type="match status" value="1"/>
</dbReference>
<dbReference type="PROSITE" id="PS51077">
    <property type="entry name" value="HTH_ICLR"/>
    <property type="match status" value="1"/>
</dbReference>
<evidence type="ECO:0000259" key="5">
    <source>
        <dbReference type="PROSITE" id="PS51078"/>
    </source>
</evidence>
<dbReference type="GO" id="GO:0003677">
    <property type="term" value="F:DNA binding"/>
    <property type="evidence" value="ECO:0007669"/>
    <property type="project" value="UniProtKB-KW"/>
</dbReference>
<evidence type="ECO:0000256" key="3">
    <source>
        <dbReference type="ARBA" id="ARBA00023163"/>
    </source>
</evidence>
<dbReference type="eggNOG" id="COG1414">
    <property type="taxonomic scope" value="Bacteria"/>
</dbReference>
<keyword evidence="1" id="KW-0805">Transcription regulation</keyword>
<dbReference type="PANTHER" id="PTHR30136:SF24">
    <property type="entry name" value="HTH-TYPE TRANSCRIPTIONAL REPRESSOR ALLR"/>
    <property type="match status" value="1"/>
</dbReference>
<dbReference type="Gene3D" id="3.30.450.40">
    <property type="match status" value="1"/>
</dbReference>
<dbReference type="AlphaFoldDB" id="K9EE28"/>
<dbReference type="InterPro" id="IPR036390">
    <property type="entry name" value="WH_DNA-bd_sf"/>
</dbReference>
<gene>
    <name evidence="6" type="ORF">HMPREF9233_01357</name>
</gene>
<evidence type="ECO:0000259" key="4">
    <source>
        <dbReference type="PROSITE" id="PS51077"/>
    </source>
</evidence>
<reference evidence="6 7" key="1">
    <citation type="submission" date="2012-09" db="EMBL/GenBank/DDBJ databases">
        <title>The Genome Sequence of Actinobaculum massiliae ACS-171-V-COL2.</title>
        <authorList>
            <consortium name="The Broad Institute Genome Sequencing Platform"/>
            <person name="Earl A."/>
            <person name="Ward D."/>
            <person name="Feldgarden M."/>
            <person name="Gevers D."/>
            <person name="Saerens B."/>
            <person name="Vaneechoutte M."/>
            <person name="Walker B."/>
            <person name="Young S.K."/>
            <person name="Zeng Q."/>
            <person name="Gargeya S."/>
            <person name="Fitzgerald M."/>
            <person name="Haas B."/>
            <person name="Abouelleil A."/>
            <person name="Alvarado L."/>
            <person name="Arachchi H.M."/>
            <person name="Berlin A."/>
            <person name="Chapman S.B."/>
            <person name="Goldberg J."/>
            <person name="Griggs A."/>
            <person name="Gujja S."/>
            <person name="Hansen M."/>
            <person name="Howarth C."/>
            <person name="Imamovic A."/>
            <person name="Larimer J."/>
            <person name="McCowen C."/>
            <person name="Montmayeur A."/>
            <person name="Murphy C."/>
            <person name="Neiman D."/>
            <person name="Pearson M."/>
            <person name="Priest M."/>
            <person name="Roberts A."/>
            <person name="Saif S."/>
            <person name="Shea T."/>
            <person name="Sisk P."/>
            <person name="Sykes S."/>
            <person name="Wortman J."/>
            <person name="Nusbaum C."/>
            <person name="Birren B."/>
        </authorList>
    </citation>
    <scope>NUCLEOTIDE SEQUENCE [LARGE SCALE GENOMIC DNA]</scope>
    <source>
        <strain evidence="7">ACS-171-V-Col2</strain>
    </source>
</reference>
<dbReference type="GO" id="GO:0003700">
    <property type="term" value="F:DNA-binding transcription factor activity"/>
    <property type="evidence" value="ECO:0007669"/>
    <property type="project" value="TreeGrafter"/>
</dbReference>
<dbReference type="HOGENOM" id="CLU_062618_6_3_11"/>
<evidence type="ECO:0000313" key="7">
    <source>
        <dbReference type="Proteomes" id="UP000009888"/>
    </source>
</evidence>
<name>K9EE28_9ACTO</name>
<dbReference type="Proteomes" id="UP000009888">
    <property type="component" value="Unassembled WGS sequence"/>
</dbReference>
<dbReference type="GO" id="GO:0045892">
    <property type="term" value="P:negative regulation of DNA-templated transcription"/>
    <property type="evidence" value="ECO:0007669"/>
    <property type="project" value="TreeGrafter"/>
</dbReference>
<proteinExistence type="predicted"/>
<dbReference type="SUPFAM" id="SSF46785">
    <property type="entry name" value="Winged helix' DNA-binding domain"/>
    <property type="match status" value="1"/>
</dbReference>
<dbReference type="InterPro" id="IPR036388">
    <property type="entry name" value="WH-like_DNA-bd_sf"/>
</dbReference>
<keyword evidence="7" id="KW-1185">Reference proteome</keyword>
<accession>K9EE28</accession>
<evidence type="ECO:0008006" key="8">
    <source>
        <dbReference type="Google" id="ProtNLM"/>
    </source>
</evidence>
<dbReference type="Gene3D" id="1.10.10.10">
    <property type="entry name" value="Winged helix-like DNA-binding domain superfamily/Winged helix DNA-binding domain"/>
    <property type="match status" value="1"/>
</dbReference>
<evidence type="ECO:0000256" key="2">
    <source>
        <dbReference type="ARBA" id="ARBA00023125"/>
    </source>
</evidence>
<dbReference type="InterPro" id="IPR050707">
    <property type="entry name" value="HTH_MetabolicPath_Reg"/>
</dbReference>
<feature type="domain" description="HTH iclR-type" evidence="4">
    <location>
        <begin position="27"/>
        <end position="88"/>
    </location>
</feature>
<dbReference type="STRING" id="202789.GCA_001457435_00752"/>
<dbReference type="InterPro" id="IPR014757">
    <property type="entry name" value="Tscrpt_reg_IclR_C"/>
</dbReference>